<evidence type="ECO:0000313" key="2">
    <source>
        <dbReference type="EMBL" id="KAJ7356506.1"/>
    </source>
</evidence>
<proteinExistence type="predicted"/>
<protein>
    <submittedName>
        <fullName evidence="2">Uncharacterized protein</fullName>
    </submittedName>
</protein>
<reference evidence="2" key="1">
    <citation type="submission" date="2023-03" db="EMBL/GenBank/DDBJ databases">
        <title>Massive genome expansion in bonnet fungi (Mycena s.s.) driven by repeated elements and novel gene families across ecological guilds.</title>
        <authorList>
            <consortium name="Lawrence Berkeley National Laboratory"/>
            <person name="Harder C.B."/>
            <person name="Miyauchi S."/>
            <person name="Viragh M."/>
            <person name="Kuo A."/>
            <person name="Thoen E."/>
            <person name="Andreopoulos B."/>
            <person name="Lu D."/>
            <person name="Skrede I."/>
            <person name="Drula E."/>
            <person name="Henrissat B."/>
            <person name="Morin E."/>
            <person name="Kohler A."/>
            <person name="Barry K."/>
            <person name="LaButti K."/>
            <person name="Morin E."/>
            <person name="Salamov A."/>
            <person name="Lipzen A."/>
            <person name="Mereny Z."/>
            <person name="Hegedus B."/>
            <person name="Baldrian P."/>
            <person name="Stursova M."/>
            <person name="Weitz H."/>
            <person name="Taylor A."/>
            <person name="Grigoriev I.V."/>
            <person name="Nagy L.G."/>
            <person name="Martin F."/>
            <person name="Kauserud H."/>
        </authorList>
    </citation>
    <scope>NUCLEOTIDE SEQUENCE</scope>
    <source>
        <strain evidence="2">CBHHK002</strain>
    </source>
</reference>
<accession>A0AAD7EY38</accession>
<dbReference type="AlphaFoldDB" id="A0AAD7EY38"/>
<dbReference type="Proteomes" id="UP001218218">
    <property type="component" value="Unassembled WGS sequence"/>
</dbReference>
<evidence type="ECO:0000313" key="3">
    <source>
        <dbReference type="Proteomes" id="UP001218218"/>
    </source>
</evidence>
<name>A0AAD7EY38_9AGAR</name>
<sequence length="161" mass="17035">MAIGVVKLEAPGAERNADNHCTSLSTSGAADYTSCVRSFLGGLLLIGGRQRLRVASGPTPVSPSPLPSVLSFLSGSDADDHRTRRTTPTRSAFKSASAAKKRKTSAVLDFDEARVAADKCPKYKRKSWAPRGVRSCTSSLSLSVTDPIRSADAVKAFLILL</sequence>
<evidence type="ECO:0000256" key="1">
    <source>
        <dbReference type="SAM" id="MobiDB-lite"/>
    </source>
</evidence>
<organism evidence="2 3">
    <name type="scientific">Mycena albidolilacea</name>
    <dbReference type="NCBI Taxonomy" id="1033008"/>
    <lineage>
        <taxon>Eukaryota</taxon>
        <taxon>Fungi</taxon>
        <taxon>Dikarya</taxon>
        <taxon>Basidiomycota</taxon>
        <taxon>Agaricomycotina</taxon>
        <taxon>Agaricomycetes</taxon>
        <taxon>Agaricomycetidae</taxon>
        <taxon>Agaricales</taxon>
        <taxon>Marasmiineae</taxon>
        <taxon>Mycenaceae</taxon>
        <taxon>Mycena</taxon>
    </lineage>
</organism>
<feature type="region of interest" description="Disordered" evidence="1">
    <location>
        <begin position="73"/>
        <end position="92"/>
    </location>
</feature>
<keyword evidence="3" id="KW-1185">Reference proteome</keyword>
<gene>
    <name evidence="2" type="ORF">DFH08DRAFT_1047128</name>
</gene>
<comment type="caution">
    <text evidence="2">The sequence shown here is derived from an EMBL/GenBank/DDBJ whole genome shotgun (WGS) entry which is preliminary data.</text>
</comment>
<dbReference type="EMBL" id="JARIHO010000008">
    <property type="protein sequence ID" value="KAJ7356506.1"/>
    <property type="molecule type" value="Genomic_DNA"/>
</dbReference>